<dbReference type="AlphaFoldDB" id="A0A098LFU3"/>
<organism evidence="1 2">
    <name type="scientific">Sporocytophaga myxococcoides</name>
    <dbReference type="NCBI Taxonomy" id="153721"/>
    <lineage>
        <taxon>Bacteria</taxon>
        <taxon>Pseudomonadati</taxon>
        <taxon>Bacteroidota</taxon>
        <taxon>Cytophagia</taxon>
        <taxon>Cytophagales</taxon>
        <taxon>Cytophagaceae</taxon>
        <taxon>Sporocytophaga</taxon>
    </lineage>
</organism>
<keyword evidence="2" id="KW-1185">Reference proteome</keyword>
<reference evidence="1 2" key="1">
    <citation type="submission" date="2014-09" db="EMBL/GenBank/DDBJ databases">
        <title>Sporocytophaga myxococcoides PG-01 genome sequencing.</title>
        <authorList>
            <person name="Liu L."/>
            <person name="Gao P.J."/>
            <person name="Chen G.J."/>
            <person name="Wang L.S."/>
        </authorList>
    </citation>
    <scope>NUCLEOTIDE SEQUENCE [LARGE SCALE GENOMIC DNA]</scope>
    <source>
        <strain evidence="1 2">PG-01</strain>
    </source>
</reference>
<gene>
    <name evidence="1" type="ORF">MYP_2536</name>
</gene>
<comment type="caution">
    <text evidence="1">The sequence shown here is derived from an EMBL/GenBank/DDBJ whole genome shotgun (WGS) entry which is preliminary data.</text>
</comment>
<proteinExistence type="predicted"/>
<dbReference type="EMBL" id="BBLT01000004">
    <property type="protein sequence ID" value="GAL85307.1"/>
    <property type="molecule type" value="Genomic_DNA"/>
</dbReference>
<sequence length="253" mass="28842">MTFAISSKGQESFNKISVSSGLVGSTLKDRVISSYVYKKKSIPVTGEYSYKGYNSFLGARLYFLSSKLKTDENKGFSYSGDLGTFIPDQVKGLTQSQVKFMMFQTRVYYLGRIHFDDRFSLGLGGFAQFDVINKKFLVLDYENKLKDRFLSVGPQIMPVYISGQHEFQYALSASIFNTASRKLTPEEGEATKVSGASLFKNYFGLESRLTYSYSISQNIGFDINYIFYYYQYKEPRKEQMVIQSLTLGLAIMF</sequence>
<dbReference type="Proteomes" id="UP000030185">
    <property type="component" value="Unassembled WGS sequence"/>
</dbReference>
<evidence type="ECO:0000313" key="2">
    <source>
        <dbReference type="Proteomes" id="UP000030185"/>
    </source>
</evidence>
<dbReference type="STRING" id="153721.MYP_2536"/>
<accession>A0A098LFU3</accession>
<protein>
    <submittedName>
        <fullName evidence="1">Uncharacterized protein</fullName>
    </submittedName>
</protein>
<evidence type="ECO:0000313" key="1">
    <source>
        <dbReference type="EMBL" id="GAL85307.1"/>
    </source>
</evidence>
<name>A0A098LFU3_9BACT</name>